<keyword evidence="3 6" id="KW-0808">Transferase</keyword>
<dbReference type="OrthoDB" id="9800276at2"/>
<dbReference type="SUPFAM" id="SSF53448">
    <property type="entry name" value="Nucleotide-diphospho-sugar transferases"/>
    <property type="match status" value="1"/>
</dbReference>
<feature type="transmembrane region" description="Helical" evidence="4">
    <location>
        <begin position="307"/>
        <end position="325"/>
    </location>
</feature>
<dbReference type="InterPro" id="IPR029044">
    <property type="entry name" value="Nucleotide-diphossugar_trans"/>
</dbReference>
<keyword evidence="4" id="KW-0812">Transmembrane</keyword>
<protein>
    <submittedName>
        <fullName evidence="6">Glycosyl transferase</fullName>
    </submittedName>
</protein>
<dbReference type="Pfam" id="PF00535">
    <property type="entry name" value="Glycos_transf_2"/>
    <property type="match status" value="1"/>
</dbReference>
<dbReference type="Gene3D" id="3.90.550.10">
    <property type="entry name" value="Spore Coat Polysaccharide Biosynthesis Protein SpsA, Chain A"/>
    <property type="match status" value="1"/>
</dbReference>
<keyword evidence="4" id="KW-1133">Transmembrane helix</keyword>
<dbReference type="GO" id="GO:0016757">
    <property type="term" value="F:glycosyltransferase activity"/>
    <property type="evidence" value="ECO:0007669"/>
    <property type="project" value="UniProtKB-KW"/>
</dbReference>
<evidence type="ECO:0000256" key="4">
    <source>
        <dbReference type="SAM" id="Phobius"/>
    </source>
</evidence>
<comment type="caution">
    <text evidence="6">The sequence shown here is derived from an EMBL/GenBank/DDBJ whole genome shotgun (WGS) entry which is preliminary data.</text>
</comment>
<dbReference type="RefSeq" id="WP_060672259.1">
    <property type="nucleotide sequence ID" value="NZ_LIXZ01000006.1"/>
</dbReference>
<dbReference type="EMBL" id="LIXZ01000006">
    <property type="protein sequence ID" value="KPL59688.1"/>
    <property type="molecule type" value="Genomic_DNA"/>
</dbReference>
<evidence type="ECO:0000256" key="3">
    <source>
        <dbReference type="ARBA" id="ARBA00022679"/>
    </source>
</evidence>
<evidence type="ECO:0000256" key="1">
    <source>
        <dbReference type="ARBA" id="ARBA00006739"/>
    </source>
</evidence>
<name>A0A0P6W2U0_9BACI</name>
<evidence type="ECO:0000313" key="7">
    <source>
        <dbReference type="Proteomes" id="UP000050398"/>
    </source>
</evidence>
<feature type="transmembrane region" description="Helical" evidence="4">
    <location>
        <begin position="337"/>
        <end position="354"/>
    </location>
</feature>
<dbReference type="CDD" id="cd06423">
    <property type="entry name" value="CESA_like"/>
    <property type="match status" value="1"/>
</dbReference>
<dbReference type="Proteomes" id="UP000050398">
    <property type="component" value="Unassembled WGS sequence"/>
</dbReference>
<reference evidence="6 7" key="1">
    <citation type="submission" date="2015-08" db="EMBL/GenBank/DDBJ databases">
        <title>Draft Genome Sequence of Bacillus vietnamensis UCD-SED5.</title>
        <authorList>
            <person name="Lee R.D."/>
            <person name="Jospin G."/>
            <person name="Lang J.M."/>
            <person name="Coil D.A."/>
            <person name="Eisen J.A."/>
        </authorList>
    </citation>
    <scope>NUCLEOTIDE SEQUENCE [LARGE SCALE GENOMIC DNA]</scope>
    <source>
        <strain evidence="6 7">UCD-SED5</strain>
    </source>
</reference>
<feature type="domain" description="Glycosyltransferase 2-like" evidence="5">
    <location>
        <begin position="45"/>
        <end position="217"/>
    </location>
</feature>
<keyword evidence="4" id="KW-0472">Membrane</keyword>
<comment type="similarity">
    <text evidence="1">Belongs to the glycosyltransferase 2 family.</text>
</comment>
<evidence type="ECO:0000259" key="5">
    <source>
        <dbReference type="Pfam" id="PF00535"/>
    </source>
</evidence>
<accession>A0A0P6W2U0</accession>
<gene>
    <name evidence="6" type="ORF">AM506_09470</name>
</gene>
<sequence length="383" mass="43047">MDLLLILLIAVLVVWIVLATLVWRGLGKLSSLEGLPGTASGPLLSIIVPARNEEEAITDSILSQLKQDYERIEWILVNDRSTDRTPDKLERLGKMDKRIRVLHIDTLEQGWLGKNQALYKGYLISNGSLILFTDADVLYKDPSILSRAVGVFQSQKLDHLTLAPNIKSKTFWLKNFVAFFLFGFSFYKRPWKANDPSSGIGVGIGAFNLITRSAYESIGTHEKIKNMPDDDLQLGIHIKKAGKSQGLLTALQSLEVEWYHSLKGAFQGLEKNTFAGLHYSILLVVFAMTGVFCSTVLPFLTIFTGDALIRTVSMSIILLIFITYFKVIKEMTNESPLLILSLPVTALLFIYSIARATFLTFKRGGIEWRGTIYPLKELREKRK</sequence>
<evidence type="ECO:0000313" key="6">
    <source>
        <dbReference type="EMBL" id="KPL59688.1"/>
    </source>
</evidence>
<dbReference type="AlphaFoldDB" id="A0A0P6W2U0"/>
<evidence type="ECO:0000256" key="2">
    <source>
        <dbReference type="ARBA" id="ARBA00022676"/>
    </source>
</evidence>
<keyword evidence="2" id="KW-0328">Glycosyltransferase</keyword>
<dbReference type="PANTHER" id="PTHR43630:SF1">
    <property type="entry name" value="POLY-BETA-1,6-N-ACETYL-D-GLUCOSAMINE SYNTHASE"/>
    <property type="match status" value="1"/>
</dbReference>
<dbReference type="PANTHER" id="PTHR43630">
    <property type="entry name" value="POLY-BETA-1,6-N-ACETYL-D-GLUCOSAMINE SYNTHASE"/>
    <property type="match status" value="1"/>
</dbReference>
<dbReference type="InterPro" id="IPR001173">
    <property type="entry name" value="Glyco_trans_2-like"/>
</dbReference>
<dbReference type="PATRIC" id="fig|218284.4.peg.3549"/>
<organism evidence="6 7">
    <name type="scientific">Rossellomorea vietnamensis</name>
    <dbReference type="NCBI Taxonomy" id="218284"/>
    <lineage>
        <taxon>Bacteria</taxon>
        <taxon>Bacillati</taxon>
        <taxon>Bacillota</taxon>
        <taxon>Bacilli</taxon>
        <taxon>Bacillales</taxon>
        <taxon>Bacillaceae</taxon>
        <taxon>Rossellomorea</taxon>
    </lineage>
</organism>
<feature type="transmembrane region" description="Helical" evidence="4">
    <location>
        <begin position="279"/>
        <end position="301"/>
    </location>
</feature>
<proteinExistence type="inferred from homology"/>